<organism evidence="1 2">
    <name type="scientific">Trichonephila inaurata madagascariensis</name>
    <dbReference type="NCBI Taxonomy" id="2747483"/>
    <lineage>
        <taxon>Eukaryota</taxon>
        <taxon>Metazoa</taxon>
        <taxon>Ecdysozoa</taxon>
        <taxon>Arthropoda</taxon>
        <taxon>Chelicerata</taxon>
        <taxon>Arachnida</taxon>
        <taxon>Araneae</taxon>
        <taxon>Araneomorphae</taxon>
        <taxon>Entelegynae</taxon>
        <taxon>Araneoidea</taxon>
        <taxon>Nephilidae</taxon>
        <taxon>Trichonephila</taxon>
        <taxon>Trichonephila inaurata</taxon>
    </lineage>
</organism>
<sequence>MGLYPSKKSRFLRKTLKKVFRTVSGATPFISRDLRSTRDFDPASRKRKLREVVHVLRMKPYHDPAEQIETEDKEIQDIIPPKEPYKGPITRSRIKTFEQNDSVALSSFYRGAMPHT</sequence>
<dbReference type="Proteomes" id="UP000886998">
    <property type="component" value="Unassembled WGS sequence"/>
</dbReference>
<evidence type="ECO:0000313" key="2">
    <source>
        <dbReference type="Proteomes" id="UP000886998"/>
    </source>
</evidence>
<comment type="caution">
    <text evidence="1">The sequence shown here is derived from an EMBL/GenBank/DDBJ whole genome shotgun (WGS) entry which is preliminary data.</text>
</comment>
<dbReference type="EMBL" id="BMAV01023070">
    <property type="protein sequence ID" value="GFY78585.1"/>
    <property type="molecule type" value="Genomic_DNA"/>
</dbReference>
<gene>
    <name evidence="1" type="ORF">TNIN_411421</name>
</gene>
<evidence type="ECO:0000313" key="1">
    <source>
        <dbReference type="EMBL" id="GFY78585.1"/>
    </source>
</evidence>
<reference evidence="1" key="1">
    <citation type="submission" date="2020-08" db="EMBL/GenBank/DDBJ databases">
        <title>Multicomponent nature underlies the extraordinary mechanical properties of spider dragline silk.</title>
        <authorList>
            <person name="Kono N."/>
            <person name="Nakamura H."/>
            <person name="Mori M."/>
            <person name="Yoshida Y."/>
            <person name="Ohtoshi R."/>
            <person name="Malay A.D."/>
            <person name="Moran D.A.P."/>
            <person name="Tomita M."/>
            <person name="Numata K."/>
            <person name="Arakawa K."/>
        </authorList>
    </citation>
    <scope>NUCLEOTIDE SEQUENCE</scope>
</reference>
<accession>A0A8X6YWL2</accession>
<keyword evidence="2" id="KW-1185">Reference proteome</keyword>
<proteinExistence type="predicted"/>
<dbReference type="AlphaFoldDB" id="A0A8X6YWL2"/>
<protein>
    <submittedName>
        <fullName evidence="1">Uncharacterized protein</fullName>
    </submittedName>
</protein>
<name>A0A8X6YWL2_9ARAC</name>